<evidence type="ECO:0000256" key="3">
    <source>
        <dbReference type="SAM" id="MobiDB-lite"/>
    </source>
</evidence>
<reference evidence="4 5" key="1">
    <citation type="submission" date="2024-02" db="EMBL/GenBank/DDBJ databases">
        <title>New especies of Spiribacter isolated from saline water.</title>
        <authorList>
            <person name="Leon M.J."/>
            <person name="De La Haba R."/>
            <person name="Sanchez-Porro C."/>
            <person name="Ventosa A."/>
        </authorList>
    </citation>
    <scope>NUCLEOTIDE SEQUENCE [LARGE SCALE GENOMIC DNA]</scope>
    <source>
        <strain evidence="5">ag22IC6-390</strain>
    </source>
</reference>
<accession>A0ABV3TBY6</accession>
<protein>
    <recommendedName>
        <fullName evidence="2">Antitoxin</fullName>
    </recommendedName>
</protein>
<comment type="function">
    <text evidence="2">Antitoxin component of a type II toxin-antitoxin (TA) system.</text>
</comment>
<sequence length="81" mass="9316">MKKMTVRDAREQFAGMLKSVEQDGEEVIILRHGKPIARVTRIERGTAVPFTSRATLRDRLPPMQEPAADTIRALREEDDRR</sequence>
<dbReference type="Proteomes" id="UP001556709">
    <property type="component" value="Unassembled WGS sequence"/>
</dbReference>
<dbReference type="NCBIfam" id="TIGR01552">
    <property type="entry name" value="phd_fam"/>
    <property type="match status" value="1"/>
</dbReference>
<keyword evidence="5" id="KW-1185">Reference proteome</keyword>
<evidence type="ECO:0000256" key="2">
    <source>
        <dbReference type="RuleBase" id="RU362080"/>
    </source>
</evidence>
<comment type="similarity">
    <text evidence="1 2">Belongs to the phD/YefM antitoxin family.</text>
</comment>
<dbReference type="SUPFAM" id="SSF143120">
    <property type="entry name" value="YefM-like"/>
    <property type="match status" value="1"/>
</dbReference>
<dbReference type="RefSeq" id="WP_367958624.1">
    <property type="nucleotide sequence ID" value="NZ_JBAKFH010000002.1"/>
</dbReference>
<dbReference type="Gene3D" id="3.40.1620.10">
    <property type="entry name" value="YefM-like domain"/>
    <property type="match status" value="1"/>
</dbReference>
<evidence type="ECO:0000313" key="4">
    <source>
        <dbReference type="EMBL" id="MEX0469142.1"/>
    </source>
</evidence>
<dbReference type="EMBL" id="JBAKFM010000002">
    <property type="protein sequence ID" value="MEX0469142.1"/>
    <property type="molecule type" value="Genomic_DNA"/>
</dbReference>
<dbReference type="Pfam" id="PF02604">
    <property type="entry name" value="PhdYeFM_antitox"/>
    <property type="match status" value="1"/>
</dbReference>
<dbReference type="InterPro" id="IPR036165">
    <property type="entry name" value="YefM-like_sf"/>
</dbReference>
<gene>
    <name evidence="4" type="ORF">V6X73_05315</name>
</gene>
<proteinExistence type="inferred from homology"/>
<feature type="compositionally biased region" description="Basic and acidic residues" evidence="3">
    <location>
        <begin position="72"/>
        <end position="81"/>
    </location>
</feature>
<organism evidence="4 5">
    <name type="scientific">Spiribacter pallidus</name>
    <dbReference type="NCBI Taxonomy" id="1987936"/>
    <lineage>
        <taxon>Bacteria</taxon>
        <taxon>Pseudomonadati</taxon>
        <taxon>Pseudomonadota</taxon>
        <taxon>Gammaproteobacteria</taxon>
        <taxon>Chromatiales</taxon>
        <taxon>Ectothiorhodospiraceae</taxon>
        <taxon>Spiribacter</taxon>
    </lineage>
</organism>
<comment type="caution">
    <text evidence="4">The sequence shown here is derived from an EMBL/GenBank/DDBJ whole genome shotgun (WGS) entry which is preliminary data.</text>
</comment>
<feature type="region of interest" description="Disordered" evidence="3">
    <location>
        <begin position="57"/>
        <end position="81"/>
    </location>
</feature>
<dbReference type="InterPro" id="IPR006442">
    <property type="entry name" value="Antitoxin_Phd/YefM"/>
</dbReference>
<evidence type="ECO:0000313" key="5">
    <source>
        <dbReference type="Proteomes" id="UP001556709"/>
    </source>
</evidence>
<name>A0ABV3TBY6_9GAMM</name>
<evidence type="ECO:0000256" key="1">
    <source>
        <dbReference type="ARBA" id="ARBA00009981"/>
    </source>
</evidence>